<proteinExistence type="predicted"/>
<accession>A0A9Q3P103</accession>
<name>A0A9Q3P103_9BASI</name>
<feature type="compositionally biased region" description="Acidic residues" evidence="1">
    <location>
        <begin position="12"/>
        <end position="25"/>
    </location>
</feature>
<evidence type="ECO:0000313" key="2">
    <source>
        <dbReference type="EMBL" id="MBW0547265.1"/>
    </source>
</evidence>
<protein>
    <submittedName>
        <fullName evidence="2">Uncharacterized protein</fullName>
    </submittedName>
</protein>
<evidence type="ECO:0000313" key="3">
    <source>
        <dbReference type="Proteomes" id="UP000765509"/>
    </source>
</evidence>
<feature type="region of interest" description="Disordered" evidence="1">
    <location>
        <begin position="1"/>
        <end position="40"/>
    </location>
</feature>
<dbReference type="EMBL" id="AVOT02052330">
    <property type="protein sequence ID" value="MBW0547265.1"/>
    <property type="molecule type" value="Genomic_DNA"/>
</dbReference>
<evidence type="ECO:0000256" key="1">
    <source>
        <dbReference type="SAM" id="MobiDB-lite"/>
    </source>
</evidence>
<gene>
    <name evidence="2" type="ORF">O181_086980</name>
</gene>
<keyword evidence="3" id="KW-1185">Reference proteome</keyword>
<sequence length="82" mass="8945">MSKTSFKGLGEDGAEEEENSVEEAESYGIEIVPDAVGASEGTRRQTLAQYNKTGSHHSEPSLFAIMQQNDQNYGQSSICFIL</sequence>
<dbReference type="Proteomes" id="UP000765509">
    <property type="component" value="Unassembled WGS sequence"/>
</dbReference>
<organism evidence="2 3">
    <name type="scientific">Austropuccinia psidii MF-1</name>
    <dbReference type="NCBI Taxonomy" id="1389203"/>
    <lineage>
        <taxon>Eukaryota</taxon>
        <taxon>Fungi</taxon>
        <taxon>Dikarya</taxon>
        <taxon>Basidiomycota</taxon>
        <taxon>Pucciniomycotina</taxon>
        <taxon>Pucciniomycetes</taxon>
        <taxon>Pucciniales</taxon>
        <taxon>Sphaerophragmiaceae</taxon>
        <taxon>Austropuccinia</taxon>
    </lineage>
</organism>
<reference evidence="2" key="1">
    <citation type="submission" date="2021-03" db="EMBL/GenBank/DDBJ databases">
        <title>Draft genome sequence of rust myrtle Austropuccinia psidii MF-1, a brazilian biotype.</title>
        <authorList>
            <person name="Quecine M.C."/>
            <person name="Pachon D.M.R."/>
            <person name="Bonatelli M.L."/>
            <person name="Correr F.H."/>
            <person name="Franceschini L.M."/>
            <person name="Leite T.F."/>
            <person name="Margarido G.R.A."/>
            <person name="Almeida C.A."/>
            <person name="Ferrarezi J.A."/>
            <person name="Labate C.A."/>
        </authorList>
    </citation>
    <scope>NUCLEOTIDE SEQUENCE</scope>
    <source>
        <strain evidence="2">MF-1</strain>
    </source>
</reference>
<comment type="caution">
    <text evidence="2">The sequence shown here is derived from an EMBL/GenBank/DDBJ whole genome shotgun (WGS) entry which is preliminary data.</text>
</comment>
<dbReference type="AlphaFoldDB" id="A0A9Q3P103"/>